<dbReference type="PROSITE" id="PS50158">
    <property type="entry name" value="ZF_CCHC"/>
    <property type="match status" value="1"/>
</dbReference>
<dbReference type="Pfam" id="PF14223">
    <property type="entry name" value="Retrotran_gag_2"/>
    <property type="match status" value="1"/>
</dbReference>
<dbReference type="CDD" id="cd09272">
    <property type="entry name" value="RNase_HI_RT_Ty1"/>
    <property type="match status" value="1"/>
</dbReference>
<dbReference type="InterPro" id="IPR012337">
    <property type="entry name" value="RNaseH-like_sf"/>
</dbReference>
<reference evidence="7 8" key="1">
    <citation type="journal article" date="2018" name="PLoS Genet.">
        <title>Population sequencing reveals clonal diversity and ancestral inbreeding in the grapevine cultivar Chardonnay.</title>
        <authorList>
            <person name="Roach M.J."/>
            <person name="Johnson D.L."/>
            <person name="Bohlmann J."/>
            <person name="van Vuuren H.J."/>
            <person name="Jones S.J."/>
            <person name="Pretorius I.S."/>
            <person name="Schmidt S.A."/>
            <person name="Borneman A.R."/>
        </authorList>
    </citation>
    <scope>NUCLEOTIDE SEQUENCE [LARGE SCALE GENOMIC DNA]</scope>
    <source>
        <strain evidence="8">cv. Chardonnay</strain>
        <tissue evidence="7">Leaf</tissue>
    </source>
</reference>
<feature type="region of interest" description="Disordered" evidence="4">
    <location>
        <begin position="631"/>
        <end position="652"/>
    </location>
</feature>
<feature type="domain" description="Integrase catalytic" evidence="6">
    <location>
        <begin position="372"/>
        <end position="537"/>
    </location>
</feature>
<accession>A0A438HNB7</accession>
<evidence type="ECO:0000256" key="4">
    <source>
        <dbReference type="SAM" id="MobiDB-lite"/>
    </source>
</evidence>
<keyword evidence="3" id="KW-0862">Zinc</keyword>
<evidence type="ECO:0000259" key="6">
    <source>
        <dbReference type="PROSITE" id="PS50994"/>
    </source>
</evidence>
<dbReference type="Pfam" id="PF25597">
    <property type="entry name" value="SH3_retrovirus"/>
    <property type="match status" value="1"/>
</dbReference>
<sequence>MSNPIFSLLASQVLTGENFVKWKSNMNILLINENYHFVLKEDCPPVPPANASKVVSEEYNRWIIANNKTRCYLLAAMNEVLRTKHEGLETTREIMESLQQMFGRPSEQVRHEAVKAVMNSKMKNGSSVREHVLKMIHHFNEAEINGAKIDEKTQVGMILETFSPSFLQFRTNYIMNHKKCNLTELLNELQSYETLIDDKGGKANIAEANAVVGKASSSRNKKKRNVRNQKDKKKIQKKKGKAVEPKPKGKCFHCNQDGHWKRNCKKYLDELKQKKKQGASNHVCISLKMLESSKDLEEGAFMMRVGSGARVSATAVGTNGMNICSGYVDNGRIERLAKDGPLKELKVGTLLVCESCLEGKMTKRPFSAKGERAKVPLEIIHTDVCGPLNVKARGGYEYFVTFIDDYSRYGYVYLIQRKSEAFEKFKEFRAEAEKQLSKSIKTLRSDRGGEYLVYEFKDYLIENGILSQLTAPGTPQQNGVAERRNRTLLDMMRSMMSYSSLPTSFWGYALQTAVYILNIVPSKSIPNTPLELWNGRKPSLRHIRIWGCPAHVLKGKTGKLEPRSEVCMFVGYPKGTRGGMFYSAQDNKVFVSTNATFLEYNYMADFKPRSKVVLEELLADEISPMPTTVVERQRKETTAQDLTPPPPRRSGREIRLPIRYRENGEAQVAVTDGSDDDPLTFKMAMDDVDREKWQEAMKLEIESMYSNSVWELVDLPEGIKPIGCKWIYKRKRGPNGKVETFKARLVAKGFTQKEGVDYEDTFSPVAMLKSIRILLSIAAYYDYEIWQMDVKTAFLNGHLEETIYMVQPEGFVVKDQEQKVCKLQRSIYGLKQASRSWNIRFNEAIKSYGFEQNLGEPCVYKQIEGDKVVFLVLYVDDILLIGNDVESLSKVKNWLASQFQMKDLGEANYILGIQMTRDRKNRLLALSQAAYIDKVLVKFAMENSKKGNLPSRHGVHLSKEQCPKTPQDEEKMRRVPYASAVGSLMYAMLCTRPDICFAVGVVSRYQSNPGLDHWVAVKHILKYLRRTRNYMLVYSGRELIPIGYTDSDFQSDRDFRKSTSRAVFTLGGAAIIWRSVKQTCVADSTMEAEYVAACEAAKEAVWLREFLKELEVVPNMHEPIRLYCDNSGAVANAKEPRNHRKGKHIERKFHLVREIVSRGDVSVEKIASANNIADPFTKTLPARTFEQHLEGMGLRDMSHLL</sequence>
<feature type="region of interest" description="Disordered" evidence="4">
    <location>
        <begin position="949"/>
        <end position="971"/>
    </location>
</feature>
<keyword evidence="1" id="KW-0479">Metal-binding</keyword>
<dbReference type="InterPro" id="IPR036397">
    <property type="entry name" value="RNaseH_sf"/>
</dbReference>
<evidence type="ECO:0000259" key="5">
    <source>
        <dbReference type="PROSITE" id="PS50158"/>
    </source>
</evidence>
<evidence type="ECO:0000256" key="3">
    <source>
        <dbReference type="PROSITE-ProRule" id="PRU00047"/>
    </source>
</evidence>
<dbReference type="Proteomes" id="UP000288805">
    <property type="component" value="Unassembled WGS sequence"/>
</dbReference>
<dbReference type="Gene3D" id="3.30.420.10">
    <property type="entry name" value="Ribonuclease H-like superfamily/Ribonuclease H"/>
    <property type="match status" value="1"/>
</dbReference>
<dbReference type="GO" id="GO:0003676">
    <property type="term" value="F:nucleic acid binding"/>
    <property type="evidence" value="ECO:0007669"/>
    <property type="project" value="InterPro"/>
</dbReference>
<dbReference type="PANTHER" id="PTHR42648">
    <property type="entry name" value="TRANSPOSASE, PUTATIVE-RELATED"/>
    <property type="match status" value="1"/>
</dbReference>
<comment type="caution">
    <text evidence="7">The sequence shown here is derived from an EMBL/GenBank/DDBJ whole genome shotgun (WGS) entry which is preliminary data.</text>
</comment>
<dbReference type="PANTHER" id="PTHR42648:SF27">
    <property type="entry name" value="RNA-DIRECTED DNA POLYMERASE"/>
    <property type="match status" value="1"/>
</dbReference>
<feature type="domain" description="CCHC-type" evidence="5">
    <location>
        <begin position="250"/>
        <end position="266"/>
    </location>
</feature>
<dbReference type="InterPro" id="IPR013103">
    <property type="entry name" value="RVT_2"/>
</dbReference>
<evidence type="ECO:0000256" key="2">
    <source>
        <dbReference type="ARBA" id="ARBA00022801"/>
    </source>
</evidence>
<dbReference type="AlphaFoldDB" id="A0A438HNB7"/>
<dbReference type="InterPro" id="IPR001878">
    <property type="entry name" value="Znf_CCHC"/>
</dbReference>
<evidence type="ECO:0000313" key="7">
    <source>
        <dbReference type="EMBL" id="RVW85946.1"/>
    </source>
</evidence>
<dbReference type="GO" id="GO:0015074">
    <property type="term" value="P:DNA integration"/>
    <property type="evidence" value="ECO:0007669"/>
    <property type="project" value="InterPro"/>
</dbReference>
<dbReference type="SMART" id="SM00343">
    <property type="entry name" value="ZnF_C2HC"/>
    <property type="match status" value="1"/>
</dbReference>
<dbReference type="Pfam" id="PF07727">
    <property type="entry name" value="RVT_2"/>
    <property type="match status" value="1"/>
</dbReference>
<evidence type="ECO:0000256" key="1">
    <source>
        <dbReference type="ARBA" id="ARBA00022723"/>
    </source>
</evidence>
<dbReference type="GO" id="GO:0016787">
    <property type="term" value="F:hydrolase activity"/>
    <property type="evidence" value="ECO:0007669"/>
    <property type="project" value="UniProtKB-KW"/>
</dbReference>
<protein>
    <submittedName>
        <fullName evidence="7">Retrovirus-related Pol polyprotein from transposon TNT 1-94</fullName>
    </submittedName>
</protein>
<keyword evidence="3" id="KW-0863">Zinc-finger</keyword>
<dbReference type="InterPro" id="IPR001584">
    <property type="entry name" value="Integrase_cat-core"/>
</dbReference>
<organism evidence="7 8">
    <name type="scientific">Vitis vinifera</name>
    <name type="common">Grape</name>
    <dbReference type="NCBI Taxonomy" id="29760"/>
    <lineage>
        <taxon>Eukaryota</taxon>
        <taxon>Viridiplantae</taxon>
        <taxon>Streptophyta</taxon>
        <taxon>Embryophyta</taxon>
        <taxon>Tracheophyta</taxon>
        <taxon>Spermatophyta</taxon>
        <taxon>Magnoliopsida</taxon>
        <taxon>eudicotyledons</taxon>
        <taxon>Gunneridae</taxon>
        <taxon>Pentapetalae</taxon>
        <taxon>rosids</taxon>
        <taxon>Vitales</taxon>
        <taxon>Vitaceae</taxon>
        <taxon>Viteae</taxon>
        <taxon>Vitis</taxon>
    </lineage>
</organism>
<dbReference type="InterPro" id="IPR043502">
    <property type="entry name" value="DNA/RNA_pol_sf"/>
</dbReference>
<feature type="compositionally biased region" description="Basic and acidic residues" evidence="4">
    <location>
        <begin position="957"/>
        <end position="971"/>
    </location>
</feature>
<dbReference type="InterPro" id="IPR036875">
    <property type="entry name" value="Znf_CCHC_sf"/>
</dbReference>
<keyword evidence="2" id="KW-0378">Hydrolase</keyword>
<feature type="compositionally biased region" description="Basic residues" evidence="4">
    <location>
        <begin position="219"/>
        <end position="240"/>
    </location>
</feature>
<proteinExistence type="predicted"/>
<dbReference type="SUPFAM" id="SSF56672">
    <property type="entry name" value="DNA/RNA polymerases"/>
    <property type="match status" value="1"/>
</dbReference>
<dbReference type="EMBL" id="QGNW01000199">
    <property type="protein sequence ID" value="RVW85946.1"/>
    <property type="molecule type" value="Genomic_DNA"/>
</dbReference>
<feature type="region of interest" description="Disordered" evidence="4">
    <location>
        <begin position="213"/>
        <end position="248"/>
    </location>
</feature>
<dbReference type="SUPFAM" id="SSF53098">
    <property type="entry name" value="Ribonuclease H-like"/>
    <property type="match status" value="1"/>
</dbReference>
<name>A0A438HNB7_VITVI</name>
<dbReference type="GO" id="GO:0008270">
    <property type="term" value="F:zinc ion binding"/>
    <property type="evidence" value="ECO:0007669"/>
    <property type="project" value="UniProtKB-KW"/>
</dbReference>
<dbReference type="InterPro" id="IPR057670">
    <property type="entry name" value="SH3_retrovirus"/>
</dbReference>
<evidence type="ECO:0000313" key="8">
    <source>
        <dbReference type="Proteomes" id="UP000288805"/>
    </source>
</evidence>
<dbReference type="PROSITE" id="PS50994">
    <property type="entry name" value="INTEGRASE"/>
    <property type="match status" value="1"/>
</dbReference>
<dbReference type="SUPFAM" id="SSF57756">
    <property type="entry name" value="Retrovirus zinc finger-like domains"/>
    <property type="match status" value="1"/>
</dbReference>
<dbReference type="Pfam" id="PF00665">
    <property type="entry name" value="rve"/>
    <property type="match status" value="1"/>
</dbReference>
<dbReference type="InterPro" id="IPR039537">
    <property type="entry name" value="Retrotran_Ty1/copia-like"/>
</dbReference>
<dbReference type="Gene3D" id="4.10.60.10">
    <property type="entry name" value="Zinc finger, CCHC-type"/>
    <property type="match status" value="1"/>
</dbReference>
<gene>
    <name evidence="7" type="primary">POLX_4328</name>
    <name evidence="7" type="ORF">CK203_035258</name>
</gene>